<keyword evidence="2" id="KW-1133">Transmembrane helix</keyword>
<sequence>MASTSIHKYPYPTASNVMDSVHIKLSEKNYFLWRNLMIGFVERQGLMGFILGTIPVPPQKITIPDDNSASGTKEIENPDYLAWRNSDELVREWIFKTLEEDILFRVMNLKTAKDVWTAFEKDLGQPHQYPGGNGLAPVSNIEAGKKLSHYLPLHKAALAGDWESAKKFMEQESEAVKAIVTGFSETALIVAVRSPLRNHFVQQLVGLMLPDDLAIKDSSGSTALHTAALVGNIEAAKLLIQKNPNLAIVWNNDNELPLHVAAKYGQGEMVLYLLPITKEDAEPKGPKPFEEKSGAKLLCGLIDSGLYDIALSFLQQYPKLSSGKPSPVEPSPLESIAREPSAFRSGARLNIFQRLIYSCSPAKLEELPSQNHPGDIENPTICISGQYGGLRICITLCKYQNAGIGQYGGVELLTYRPLTVYVFQQIQVTGRLTHYGGVESLKYSVLFYIGNDRLQNIIIKLDAVPLIKDVQEKKKKHYQALQLVKCLCSEIVKLDYSKANALLEPPLKLAIRFGIYEVVEEILVSFPSAVYHESEKKQTLFHQAVVHRRENVFNLIHQFESKHIFLSKPDATRNNGLHLAGYLEPQQKFNLRAKAAGAALQAQRELQWFKEVEKYVLPQHRDHENTQRRTPTMAFTETHEELIKEGEQWMKDTANSCTIVAALVATVVFASAITVPGGNNGDNGRPIFYDEMAFIIFGISDAVALFASTSSVLVFLSILTSKYAENDFLYALPKRLIIGLISLLLSIITMMVAFTATIYLVFGDKKFWVLITVICLACLPVTLFIFLQFPLLLDIFKSTYYSRTFRKQSDRLLF</sequence>
<dbReference type="InterPro" id="IPR026961">
    <property type="entry name" value="PGG_dom"/>
</dbReference>
<accession>A0ABD1VSY1</accession>
<reference evidence="5" key="1">
    <citation type="submission" date="2024-07" db="EMBL/GenBank/DDBJ databases">
        <title>Two chromosome-level genome assemblies of Korean endemic species Abeliophyllum distichum and Forsythia ovata (Oleaceae).</title>
        <authorList>
            <person name="Jang H."/>
        </authorList>
    </citation>
    <scope>NUCLEOTIDE SEQUENCE [LARGE SCALE GENOMIC DNA]</scope>
</reference>
<dbReference type="SMART" id="SM00248">
    <property type="entry name" value="ANK"/>
    <property type="match status" value="5"/>
</dbReference>
<dbReference type="Proteomes" id="UP001604336">
    <property type="component" value="Unassembled WGS sequence"/>
</dbReference>
<keyword evidence="2" id="KW-0812">Transmembrane</keyword>
<evidence type="ECO:0000259" key="3">
    <source>
        <dbReference type="Pfam" id="PF13962"/>
    </source>
</evidence>
<protein>
    <submittedName>
        <fullName evidence="4">Ankyrin repeat family protein</fullName>
    </submittedName>
</protein>
<dbReference type="InterPro" id="IPR036770">
    <property type="entry name" value="Ankyrin_rpt-contain_sf"/>
</dbReference>
<dbReference type="InterPro" id="IPR002110">
    <property type="entry name" value="Ankyrin_rpt"/>
</dbReference>
<dbReference type="Pfam" id="PF13962">
    <property type="entry name" value="PGG"/>
    <property type="match status" value="1"/>
</dbReference>
<feature type="transmembrane region" description="Helical" evidence="2">
    <location>
        <begin position="653"/>
        <end position="673"/>
    </location>
</feature>
<feature type="transmembrane region" description="Helical" evidence="2">
    <location>
        <begin position="768"/>
        <end position="793"/>
    </location>
</feature>
<dbReference type="AlphaFoldDB" id="A0ABD1VSY1"/>
<feature type="domain" description="PGG" evidence="3">
    <location>
        <begin position="648"/>
        <end position="761"/>
    </location>
</feature>
<dbReference type="SUPFAM" id="SSF48403">
    <property type="entry name" value="Ankyrin repeat"/>
    <property type="match status" value="1"/>
</dbReference>
<evidence type="ECO:0000313" key="4">
    <source>
        <dbReference type="EMBL" id="KAL2539828.1"/>
    </source>
</evidence>
<feature type="repeat" description="ANK" evidence="1">
    <location>
        <begin position="219"/>
        <end position="251"/>
    </location>
</feature>
<dbReference type="PROSITE" id="PS50297">
    <property type="entry name" value="ANK_REP_REGION"/>
    <property type="match status" value="1"/>
</dbReference>
<keyword evidence="1" id="KW-0040">ANK repeat</keyword>
<evidence type="ECO:0000256" key="2">
    <source>
        <dbReference type="SAM" id="Phobius"/>
    </source>
</evidence>
<proteinExistence type="predicted"/>
<keyword evidence="5" id="KW-1185">Reference proteome</keyword>
<organism evidence="4 5">
    <name type="scientific">Abeliophyllum distichum</name>
    <dbReference type="NCBI Taxonomy" id="126358"/>
    <lineage>
        <taxon>Eukaryota</taxon>
        <taxon>Viridiplantae</taxon>
        <taxon>Streptophyta</taxon>
        <taxon>Embryophyta</taxon>
        <taxon>Tracheophyta</taxon>
        <taxon>Spermatophyta</taxon>
        <taxon>Magnoliopsida</taxon>
        <taxon>eudicotyledons</taxon>
        <taxon>Gunneridae</taxon>
        <taxon>Pentapetalae</taxon>
        <taxon>asterids</taxon>
        <taxon>lamiids</taxon>
        <taxon>Lamiales</taxon>
        <taxon>Oleaceae</taxon>
        <taxon>Forsythieae</taxon>
        <taxon>Abeliophyllum</taxon>
    </lineage>
</organism>
<evidence type="ECO:0000313" key="5">
    <source>
        <dbReference type="Proteomes" id="UP001604336"/>
    </source>
</evidence>
<dbReference type="PANTHER" id="PTHR24177">
    <property type="entry name" value="CASKIN"/>
    <property type="match status" value="1"/>
</dbReference>
<dbReference type="Pfam" id="PF12796">
    <property type="entry name" value="Ank_2"/>
    <property type="match status" value="1"/>
</dbReference>
<feature type="transmembrane region" description="Helical" evidence="2">
    <location>
        <begin position="693"/>
        <end position="716"/>
    </location>
</feature>
<feature type="transmembrane region" description="Helical" evidence="2">
    <location>
        <begin position="736"/>
        <end position="762"/>
    </location>
</feature>
<name>A0ABD1VSY1_9LAMI</name>
<gene>
    <name evidence="4" type="ORF">Adt_00806</name>
</gene>
<comment type="caution">
    <text evidence="4">The sequence shown here is derived from an EMBL/GenBank/DDBJ whole genome shotgun (WGS) entry which is preliminary data.</text>
</comment>
<dbReference type="PROSITE" id="PS50088">
    <property type="entry name" value="ANK_REPEAT"/>
    <property type="match status" value="1"/>
</dbReference>
<dbReference type="EMBL" id="JBFOLK010000001">
    <property type="protein sequence ID" value="KAL2539828.1"/>
    <property type="molecule type" value="Genomic_DNA"/>
</dbReference>
<keyword evidence="2" id="KW-0472">Membrane</keyword>
<dbReference type="PANTHER" id="PTHR24177:SF292">
    <property type="entry name" value="ANKYRIN REPEAT FAMILY PROTEIN-RELATED"/>
    <property type="match status" value="1"/>
</dbReference>
<dbReference type="Gene3D" id="1.25.40.20">
    <property type="entry name" value="Ankyrin repeat-containing domain"/>
    <property type="match status" value="1"/>
</dbReference>
<evidence type="ECO:0000256" key="1">
    <source>
        <dbReference type="PROSITE-ProRule" id="PRU00023"/>
    </source>
</evidence>